<dbReference type="PANTHER" id="PTHR43537">
    <property type="entry name" value="TRANSCRIPTIONAL REGULATOR, GNTR FAMILY"/>
    <property type="match status" value="1"/>
</dbReference>
<dbReference type="EMBL" id="JAVKGT010000036">
    <property type="protein sequence ID" value="MDR5712767.1"/>
    <property type="molecule type" value="Genomic_DNA"/>
</dbReference>
<proteinExistence type="predicted"/>
<dbReference type="SMART" id="SM00345">
    <property type="entry name" value="HTH_GNTR"/>
    <property type="match status" value="1"/>
</dbReference>
<dbReference type="Pfam" id="PF00392">
    <property type="entry name" value="GntR"/>
    <property type="match status" value="1"/>
</dbReference>
<dbReference type="Proteomes" id="UP001260872">
    <property type="component" value="Unassembled WGS sequence"/>
</dbReference>
<dbReference type="SUPFAM" id="SSF48008">
    <property type="entry name" value="GntR ligand-binding domain-like"/>
    <property type="match status" value="1"/>
</dbReference>
<gene>
    <name evidence="5" type="ORF">RH857_11605</name>
</gene>
<dbReference type="Gene3D" id="1.20.120.530">
    <property type="entry name" value="GntR ligand-binding domain-like"/>
    <property type="match status" value="1"/>
</dbReference>
<sequence>MSEVNIPPLPFRSPNIVVTLTAHLEKLIATGELPPGTKLPAERELAQSLAVSRASLREALHDLEAKNLLERRPGRGTHVTEQGEQVHQLRGLASGPHQQNSAAELRGLVEPSVASLAASRATHANLVQLQDVIARSYTATTAQQSLERDIEFHLLLAHASFNPLITTLHGMMTEWTMDLRAHSHATEEGRSRSLRGHEEILAAVEAQDPDRAAEAMRQHLEEVRNLIASENP</sequence>
<dbReference type="RefSeq" id="WP_310538139.1">
    <property type="nucleotide sequence ID" value="NZ_BAAAOC010000075.1"/>
</dbReference>
<dbReference type="CDD" id="cd07377">
    <property type="entry name" value="WHTH_GntR"/>
    <property type="match status" value="1"/>
</dbReference>
<dbReference type="InterPro" id="IPR036388">
    <property type="entry name" value="WH-like_DNA-bd_sf"/>
</dbReference>
<dbReference type="InterPro" id="IPR008920">
    <property type="entry name" value="TF_FadR/GntR_C"/>
</dbReference>
<keyword evidence="3" id="KW-0804">Transcription</keyword>
<dbReference type="PROSITE" id="PS50949">
    <property type="entry name" value="HTH_GNTR"/>
    <property type="match status" value="1"/>
</dbReference>
<keyword evidence="1" id="KW-0805">Transcription regulation</keyword>
<dbReference type="InterPro" id="IPR036390">
    <property type="entry name" value="WH_DNA-bd_sf"/>
</dbReference>
<accession>A0ABU1FVS0</accession>
<keyword evidence="2" id="KW-0238">DNA-binding</keyword>
<evidence type="ECO:0000259" key="4">
    <source>
        <dbReference type="PROSITE" id="PS50949"/>
    </source>
</evidence>
<keyword evidence="6" id="KW-1185">Reference proteome</keyword>
<protein>
    <submittedName>
        <fullName evidence="5">FadR/GntR family transcriptional regulator</fullName>
    </submittedName>
</protein>
<dbReference type="PRINTS" id="PR00035">
    <property type="entry name" value="HTHGNTR"/>
</dbReference>
<evidence type="ECO:0000256" key="1">
    <source>
        <dbReference type="ARBA" id="ARBA00023015"/>
    </source>
</evidence>
<evidence type="ECO:0000256" key="2">
    <source>
        <dbReference type="ARBA" id="ARBA00023125"/>
    </source>
</evidence>
<dbReference type="InterPro" id="IPR011711">
    <property type="entry name" value="GntR_C"/>
</dbReference>
<dbReference type="Pfam" id="PF07729">
    <property type="entry name" value="FCD"/>
    <property type="match status" value="1"/>
</dbReference>
<comment type="caution">
    <text evidence="5">The sequence shown here is derived from an EMBL/GenBank/DDBJ whole genome shotgun (WGS) entry which is preliminary data.</text>
</comment>
<reference evidence="6" key="1">
    <citation type="submission" date="2023-07" db="EMBL/GenBank/DDBJ databases">
        <title>Description of three actinobacteria isolated from air of manufacturing shop in a pharmaceutical factory.</title>
        <authorList>
            <person name="Zhang D.-F."/>
        </authorList>
    </citation>
    <scope>NUCLEOTIDE SEQUENCE [LARGE SCALE GENOMIC DNA]</scope>
    <source>
        <strain evidence="6">CCTCC AB 207010</strain>
    </source>
</reference>
<dbReference type="Gene3D" id="1.10.10.10">
    <property type="entry name" value="Winged helix-like DNA-binding domain superfamily/Winged helix DNA-binding domain"/>
    <property type="match status" value="1"/>
</dbReference>
<evidence type="ECO:0000313" key="5">
    <source>
        <dbReference type="EMBL" id="MDR5712767.1"/>
    </source>
</evidence>
<dbReference type="PANTHER" id="PTHR43537:SF5">
    <property type="entry name" value="UXU OPERON TRANSCRIPTIONAL REGULATOR"/>
    <property type="match status" value="1"/>
</dbReference>
<evidence type="ECO:0000256" key="3">
    <source>
        <dbReference type="ARBA" id="ARBA00023163"/>
    </source>
</evidence>
<evidence type="ECO:0000313" key="6">
    <source>
        <dbReference type="Proteomes" id="UP001260872"/>
    </source>
</evidence>
<feature type="domain" description="HTH gntR-type" evidence="4">
    <location>
        <begin position="14"/>
        <end position="82"/>
    </location>
</feature>
<dbReference type="InterPro" id="IPR000524">
    <property type="entry name" value="Tscrpt_reg_HTH_GntR"/>
</dbReference>
<organism evidence="5 6">
    <name type="scientific">Nesterenkonia flava</name>
    <dbReference type="NCBI Taxonomy" id="469799"/>
    <lineage>
        <taxon>Bacteria</taxon>
        <taxon>Bacillati</taxon>
        <taxon>Actinomycetota</taxon>
        <taxon>Actinomycetes</taxon>
        <taxon>Micrococcales</taxon>
        <taxon>Micrococcaceae</taxon>
        <taxon>Nesterenkonia</taxon>
    </lineage>
</organism>
<name>A0ABU1FVS0_9MICC</name>
<dbReference type="SUPFAM" id="SSF46785">
    <property type="entry name" value="Winged helix' DNA-binding domain"/>
    <property type="match status" value="1"/>
</dbReference>
<dbReference type="SMART" id="SM00895">
    <property type="entry name" value="FCD"/>
    <property type="match status" value="1"/>
</dbReference>